<gene>
    <name evidence="8" type="ORF">RSPPHO_03231</name>
</gene>
<dbReference type="Gene3D" id="3.30.450.20">
    <property type="entry name" value="PAS domain"/>
    <property type="match status" value="1"/>
</dbReference>
<evidence type="ECO:0000256" key="1">
    <source>
        <dbReference type="ARBA" id="ARBA00004651"/>
    </source>
</evidence>
<keyword evidence="4 6" id="KW-1133">Transmembrane helix</keyword>
<reference evidence="8 9" key="1">
    <citation type="submission" date="2012-02" db="EMBL/GenBank/DDBJ databases">
        <title>Shotgun genome sequence of Phaeospirillum photometricum DSM 122.</title>
        <authorList>
            <person name="Duquesne K."/>
            <person name="Sturgis J."/>
        </authorList>
    </citation>
    <scope>NUCLEOTIDE SEQUENCE [LARGE SCALE GENOMIC DNA]</scope>
    <source>
        <strain evidence="9">DSM122</strain>
    </source>
</reference>
<dbReference type="InterPro" id="IPR033480">
    <property type="entry name" value="sCache_2"/>
</dbReference>
<dbReference type="SMART" id="SM01049">
    <property type="entry name" value="Cache_2"/>
    <property type="match status" value="1"/>
</dbReference>
<dbReference type="eggNOG" id="COG4564">
    <property type="taxonomic scope" value="Bacteria"/>
</dbReference>
<evidence type="ECO:0000313" key="9">
    <source>
        <dbReference type="Proteomes" id="UP000033220"/>
    </source>
</evidence>
<feature type="transmembrane region" description="Helical" evidence="6">
    <location>
        <begin position="225"/>
        <end position="247"/>
    </location>
</feature>
<dbReference type="Proteomes" id="UP000033220">
    <property type="component" value="Chromosome DSM 122"/>
</dbReference>
<keyword evidence="3 6" id="KW-0812">Transmembrane</keyword>
<sequence length="345" mass="37912">TAARRYRPWRDSQGAARLERDRRTNEASGSAEGCRVMGFLDKITIKTKFTIILVLSVFSLLITGATSASLLRDQMVEERIDKVKDVVATMISQAERLDAEVAQGQRTRQDAQTLVLDTLNRAKYDDGTGYVIAMSDTGVWLANAVAPEKVGSSVASLRDATGQPLGEKLLALGRLGEGTLAYTYHKPGSDTPQPKISYVQRFAPWGIIFISGVYRDDLDQSFFKILGIMSALSFGVILMTGSLLLILSRGITRPLESLKEKMVRLAHNEWSVTLEEGKRRSKPAACPKRAAAVGKRAQDLCVRPRSSRRRTPTTPILACCEFEIKATAGARLLVFNNVSGFKNSK</sequence>
<feature type="non-terminal residue" evidence="8">
    <location>
        <position position="1"/>
    </location>
</feature>
<dbReference type="Pfam" id="PF17200">
    <property type="entry name" value="sCache_2"/>
    <property type="match status" value="1"/>
</dbReference>
<evidence type="ECO:0000256" key="6">
    <source>
        <dbReference type="SAM" id="Phobius"/>
    </source>
</evidence>
<keyword evidence="9" id="KW-1185">Reference proteome</keyword>
<evidence type="ECO:0000256" key="5">
    <source>
        <dbReference type="ARBA" id="ARBA00023136"/>
    </source>
</evidence>
<comment type="subcellular location">
    <subcellularLocation>
        <location evidence="1">Cell membrane</location>
        <topology evidence="1">Multi-pass membrane protein</topology>
    </subcellularLocation>
</comment>
<dbReference type="STRING" id="1150469.RSPPHO_03231"/>
<evidence type="ECO:0000256" key="2">
    <source>
        <dbReference type="ARBA" id="ARBA00022475"/>
    </source>
</evidence>
<proteinExistence type="predicted"/>
<dbReference type="KEGG" id="rpm:RSPPHO_03231"/>
<dbReference type="GO" id="GO:0005886">
    <property type="term" value="C:plasma membrane"/>
    <property type="evidence" value="ECO:0007669"/>
    <property type="project" value="UniProtKB-SubCell"/>
</dbReference>
<dbReference type="HOGENOM" id="CLU_805414_0_0_5"/>
<evidence type="ECO:0000256" key="3">
    <source>
        <dbReference type="ARBA" id="ARBA00022692"/>
    </source>
</evidence>
<dbReference type="Gene3D" id="6.10.340.10">
    <property type="match status" value="1"/>
</dbReference>
<dbReference type="EMBL" id="HE663493">
    <property type="protein sequence ID" value="CCG06571.1"/>
    <property type="molecule type" value="Genomic_DNA"/>
</dbReference>
<accession>H6SIF7</accession>
<keyword evidence="5 6" id="KW-0472">Membrane</keyword>
<dbReference type="AlphaFoldDB" id="H6SIF7"/>
<evidence type="ECO:0000259" key="7">
    <source>
        <dbReference type="SMART" id="SM01049"/>
    </source>
</evidence>
<keyword evidence="2" id="KW-1003">Cell membrane</keyword>
<evidence type="ECO:0000313" key="8">
    <source>
        <dbReference type="EMBL" id="CCG06571.1"/>
    </source>
</evidence>
<feature type="transmembrane region" description="Helical" evidence="6">
    <location>
        <begin position="49"/>
        <end position="71"/>
    </location>
</feature>
<name>H6SIF7_PARPM</name>
<dbReference type="PATRIC" id="fig|1150469.3.peg.6"/>
<protein>
    <submittedName>
        <fullName evidence="8">Chemotaxis sensory transducer</fullName>
    </submittedName>
</protein>
<evidence type="ECO:0000256" key="4">
    <source>
        <dbReference type="ARBA" id="ARBA00022989"/>
    </source>
</evidence>
<feature type="domain" description="Single Cache" evidence="7">
    <location>
        <begin position="72"/>
        <end position="167"/>
    </location>
</feature>
<organism evidence="8 9">
    <name type="scientific">Pararhodospirillum photometricum DSM 122</name>
    <dbReference type="NCBI Taxonomy" id="1150469"/>
    <lineage>
        <taxon>Bacteria</taxon>
        <taxon>Pseudomonadati</taxon>
        <taxon>Pseudomonadota</taxon>
        <taxon>Alphaproteobacteria</taxon>
        <taxon>Rhodospirillales</taxon>
        <taxon>Rhodospirillaceae</taxon>
        <taxon>Pararhodospirillum</taxon>
    </lineage>
</organism>